<dbReference type="OrthoDB" id="10527138at2759"/>
<keyword evidence="3" id="KW-1185">Reference proteome</keyword>
<keyword evidence="1" id="KW-0812">Transmembrane</keyword>
<keyword evidence="1" id="KW-1133">Transmembrane helix</keyword>
<protein>
    <submittedName>
        <fullName evidence="2">Uncharacterized protein</fullName>
    </submittedName>
</protein>
<evidence type="ECO:0000256" key="1">
    <source>
        <dbReference type="SAM" id="Phobius"/>
    </source>
</evidence>
<dbReference type="EMBL" id="JXTB01000001">
    <property type="protein sequence ID" value="PON80680.1"/>
    <property type="molecule type" value="Genomic_DNA"/>
</dbReference>
<organism evidence="2 3">
    <name type="scientific">Parasponia andersonii</name>
    <name type="common">Sponia andersonii</name>
    <dbReference type="NCBI Taxonomy" id="3476"/>
    <lineage>
        <taxon>Eukaryota</taxon>
        <taxon>Viridiplantae</taxon>
        <taxon>Streptophyta</taxon>
        <taxon>Embryophyta</taxon>
        <taxon>Tracheophyta</taxon>
        <taxon>Spermatophyta</taxon>
        <taxon>Magnoliopsida</taxon>
        <taxon>eudicotyledons</taxon>
        <taxon>Gunneridae</taxon>
        <taxon>Pentapetalae</taxon>
        <taxon>rosids</taxon>
        <taxon>fabids</taxon>
        <taxon>Rosales</taxon>
        <taxon>Cannabaceae</taxon>
        <taxon>Parasponia</taxon>
    </lineage>
</organism>
<comment type="caution">
    <text evidence="2">The sequence shown here is derived from an EMBL/GenBank/DDBJ whole genome shotgun (WGS) entry which is preliminary data.</text>
</comment>
<dbReference type="AlphaFoldDB" id="A0A2P5E5A9"/>
<reference evidence="3" key="1">
    <citation type="submission" date="2016-06" db="EMBL/GenBank/DDBJ databases">
        <title>Parallel loss of symbiosis genes in relatives of nitrogen-fixing non-legume Parasponia.</title>
        <authorList>
            <person name="Van Velzen R."/>
            <person name="Holmer R."/>
            <person name="Bu F."/>
            <person name="Rutten L."/>
            <person name="Van Zeijl A."/>
            <person name="Liu W."/>
            <person name="Santuari L."/>
            <person name="Cao Q."/>
            <person name="Sharma T."/>
            <person name="Shen D."/>
            <person name="Roswanjaya Y."/>
            <person name="Wardhani T."/>
            <person name="Kalhor M.S."/>
            <person name="Jansen J."/>
            <person name="Van den Hoogen J."/>
            <person name="Gungor B."/>
            <person name="Hartog M."/>
            <person name="Hontelez J."/>
            <person name="Verver J."/>
            <person name="Yang W.-C."/>
            <person name="Schijlen E."/>
            <person name="Repin R."/>
            <person name="Schilthuizen M."/>
            <person name="Schranz E."/>
            <person name="Heidstra R."/>
            <person name="Miyata K."/>
            <person name="Fedorova E."/>
            <person name="Kohlen W."/>
            <person name="Bisseling T."/>
            <person name="Smit S."/>
            <person name="Geurts R."/>
        </authorList>
    </citation>
    <scope>NUCLEOTIDE SEQUENCE [LARGE SCALE GENOMIC DNA]</scope>
    <source>
        <strain evidence="3">cv. WU1-14</strain>
    </source>
</reference>
<keyword evidence="1" id="KW-0472">Membrane</keyword>
<accession>A0A2P5E5A9</accession>
<gene>
    <name evidence="2" type="ORF">PanWU01x14_002360</name>
</gene>
<evidence type="ECO:0000313" key="3">
    <source>
        <dbReference type="Proteomes" id="UP000237105"/>
    </source>
</evidence>
<sequence>MYIRGDDKMRICNYWLCYLVLESVWLPVIMIFQHGISHGG</sequence>
<feature type="transmembrane region" description="Helical" evidence="1">
    <location>
        <begin position="12"/>
        <end position="32"/>
    </location>
</feature>
<proteinExistence type="predicted"/>
<dbReference type="Proteomes" id="UP000237105">
    <property type="component" value="Unassembled WGS sequence"/>
</dbReference>
<evidence type="ECO:0000313" key="2">
    <source>
        <dbReference type="EMBL" id="PON80680.1"/>
    </source>
</evidence>
<name>A0A2P5E5A9_PARAD</name>